<evidence type="ECO:0000256" key="2">
    <source>
        <dbReference type="SAM" id="SignalP"/>
    </source>
</evidence>
<dbReference type="AlphaFoldDB" id="A0A1G6MZN6"/>
<evidence type="ECO:0000259" key="3">
    <source>
        <dbReference type="Pfam" id="PF18914"/>
    </source>
</evidence>
<dbReference type="InterPro" id="IPR043724">
    <property type="entry name" value="DUF5666"/>
</dbReference>
<evidence type="ECO:0000313" key="5">
    <source>
        <dbReference type="Proteomes" id="UP000199034"/>
    </source>
</evidence>
<feature type="domain" description="DUF5666" evidence="3">
    <location>
        <begin position="65"/>
        <end position="118"/>
    </location>
</feature>
<organism evidence="4 5">
    <name type="scientific">Nocardioides lianchengensis</name>
    <dbReference type="NCBI Taxonomy" id="1045774"/>
    <lineage>
        <taxon>Bacteria</taxon>
        <taxon>Bacillati</taxon>
        <taxon>Actinomycetota</taxon>
        <taxon>Actinomycetes</taxon>
        <taxon>Propionibacteriales</taxon>
        <taxon>Nocardioidaceae</taxon>
        <taxon>Nocardioides</taxon>
    </lineage>
</organism>
<feature type="region of interest" description="Disordered" evidence="1">
    <location>
        <begin position="138"/>
        <end position="166"/>
    </location>
</feature>
<protein>
    <recommendedName>
        <fullName evidence="3">DUF5666 domain-containing protein</fullName>
    </recommendedName>
</protein>
<evidence type="ECO:0000256" key="1">
    <source>
        <dbReference type="SAM" id="MobiDB-lite"/>
    </source>
</evidence>
<sequence length="276" mass="26144">MLLHRVSRAARGTACSVLVLVTLAACGGGSMSATDSTPTESAAAAPAGGAGGAGGGMPGAPGASGTIAAVSGSTLQVQSESSGQVAVSWTDATTFSEQVAGTLADVAVGSCVMVQSDAEAEEGSPVTATAVRISEAQDGECTGGFGGGPGGGERPEGMPTDLPTDLPTDRPTDMPGGGRGFGGGTFGAVTAVSATGFTVEAPDSSVEVTVAAATTYATTATADASAVEVGRCATAQGEADDTGAVTATRISVSDPVDGACSSGRGFGGPPADGTDS</sequence>
<feature type="chain" id="PRO_5039669391" description="DUF5666 domain-containing protein" evidence="2">
    <location>
        <begin position="25"/>
        <end position="276"/>
    </location>
</feature>
<gene>
    <name evidence="4" type="ORF">SAMN05421872_10384</name>
</gene>
<feature type="compositionally biased region" description="Gly residues" evidence="1">
    <location>
        <begin position="48"/>
        <end position="59"/>
    </location>
</feature>
<feature type="region of interest" description="Disordered" evidence="1">
    <location>
        <begin position="31"/>
        <end position="59"/>
    </location>
</feature>
<feature type="domain" description="DUF5666" evidence="3">
    <location>
        <begin position="187"/>
        <end position="250"/>
    </location>
</feature>
<accession>A0A1G6MZN6</accession>
<keyword evidence="5" id="KW-1185">Reference proteome</keyword>
<proteinExistence type="predicted"/>
<feature type="region of interest" description="Disordered" evidence="1">
    <location>
        <begin position="256"/>
        <end position="276"/>
    </location>
</feature>
<feature type="compositionally biased region" description="Low complexity" evidence="1">
    <location>
        <begin position="32"/>
        <end position="47"/>
    </location>
</feature>
<dbReference type="EMBL" id="FMZM01000003">
    <property type="protein sequence ID" value="SDC60891.1"/>
    <property type="molecule type" value="Genomic_DNA"/>
</dbReference>
<feature type="signal peptide" evidence="2">
    <location>
        <begin position="1"/>
        <end position="24"/>
    </location>
</feature>
<name>A0A1G6MZN6_9ACTN</name>
<keyword evidence="2" id="KW-0732">Signal</keyword>
<reference evidence="4 5" key="1">
    <citation type="submission" date="2016-10" db="EMBL/GenBank/DDBJ databases">
        <authorList>
            <person name="de Groot N.N."/>
        </authorList>
    </citation>
    <scope>NUCLEOTIDE SEQUENCE [LARGE SCALE GENOMIC DNA]</scope>
    <source>
        <strain evidence="4 5">CGMCC 4.6858</strain>
    </source>
</reference>
<dbReference type="RefSeq" id="WP_090852453.1">
    <property type="nucleotide sequence ID" value="NZ_FMZM01000003.1"/>
</dbReference>
<dbReference type="PROSITE" id="PS51257">
    <property type="entry name" value="PROKAR_LIPOPROTEIN"/>
    <property type="match status" value="1"/>
</dbReference>
<dbReference type="Proteomes" id="UP000199034">
    <property type="component" value="Unassembled WGS sequence"/>
</dbReference>
<dbReference type="Pfam" id="PF18914">
    <property type="entry name" value="DUF5666"/>
    <property type="match status" value="2"/>
</dbReference>
<evidence type="ECO:0000313" key="4">
    <source>
        <dbReference type="EMBL" id="SDC60891.1"/>
    </source>
</evidence>
<feature type="compositionally biased region" description="Gly residues" evidence="1">
    <location>
        <begin position="141"/>
        <end position="152"/>
    </location>
</feature>
<dbReference type="OrthoDB" id="3784028at2"/>
<dbReference type="STRING" id="1045774.SAMN05421872_10384"/>